<organism evidence="1 2">
    <name type="scientific">Actinomadura luteofluorescens</name>
    <dbReference type="NCBI Taxonomy" id="46163"/>
    <lineage>
        <taxon>Bacteria</taxon>
        <taxon>Bacillati</taxon>
        <taxon>Actinomycetota</taxon>
        <taxon>Actinomycetes</taxon>
        <taxon>Streptosporangiales</taxon>
        <taxon>Thermomonosporaceae</taxon>
        <taxon>Actinomadura</taxon>
    </lineage>
</organism>
<accession>A0A7Y9EN77</accession>
<evidence type="ECO:0000313" key="1">
    <source>
        <dbReference type="EMBL" id="NYD50877.1"/>
    </source>
</evidence>
<proteinExistence type="predicted"/>
<dbReference type="EMBL" id="JACCBA010000001">
    <property type="protein sequence ID" value="NYD50877.1"/>
    <property type="molecule type" value="Genomic_DNA"/>
</dbReference>
<sequence length="157" mass="15955">MGSTRTPGWARANSARGPGRQLACAAGLEPDAQDAGLPAPVPFGHGGDAVGLPDGAARLGDHVAAGRGGGHAARVPVEQPDAELGFEPAQRVGECGLADVEGLGGPAQVARVGDRGEIAQLAQLHTAIINALYRPEGSLSWTAGPVNCDNYRHDEQL</sequence>
<name>A0A7Y9EN77_9ACTN</name>
<evidence type="ECO:0000313" key="2">
    <source>
        <dbReference type="Proteomes" id="UP000529783"/>
    </source>
</evidence>
<comment type="caution">
    <text evidence="1">The sequence shown here is derived from an EMBL/GenBank/DDBJ whole genome shotgun (WGS) entry which is preliminary data.</text>
</comment>
<protein>
    <submittedName>
        <fullName evidence="1">Uncharacterized protein</fullName>
    </submittedName>
</protein>
<dbReference type="AlphaFoldDB" id="A0A7Y9EN77"/>
<keyword evidence="2" id="KW-1185">Reference proteome</keyword>
<dbReference type="Proteomes" id="UP000529783">
    <property type="component" value="Unassembled WGS sequence"/>
</dbReference>
<gene>
    <name evidence="1" type="ORF">BJY14_006860</name>
</gene>
<reference evidence="1 2" key="1">
    <citation type="submission" date="2020-07" db="EMBL/GenBank/DDBJ databases">
        <title>Sequencing the genomes of 1000 actinobacteria strains.</title>
        <authorList>
            <person name="Klenk H.-P."/>
        </authorList>
    </citation>
    <scope>NUCLEOTIDE SEQUENCE [LARGE SCALE GENOMIC DNA]</scope>
    <source>
        <strain evidence="1 2">DSM 40398</strain>
    </source>
</reference>